<organism evidence="1 2">
    <name type="scientific">Candidatus Saccharicenans subterraneus</name>
    <dbReference type="NCBI Taxonomy" id="2508984"/>
    <lineage>
        <taxon>Bacteria</taxon>
        <taxon>Candidatus Aminicenantota</taxon>
        <taxon>Candidatus Aminicenantia</taxon>
        <taxon>Candidatus Aminicenantales</taxon>
        <taxon>Candidatus Saccharicenantaceae</taxon>
        <taxon>Candidatus Saccharicenans</taxon>
    </lineage>
</organism>
<sequence>MAVRSINISSDKLIVIKNRLVFILTTWSSFICSDTDISSPSG</sequence>
<protein>
    <submittedName>
        <fullName evidence="1">Uncharacterized protein</fullName>
    </submittedName>
</protein>
<evidence type="ECO:0000313" key="1">
    <source>
        <dbReference type="EMBL" id="RFT17055.1"/>
    </source>
</evidence>
<dbReference type="AlphaFoldDB" id="A0A3E2BQP0"/>
<dbReference type="EMBL" id="QUAH01000001">
    <property type="protein sequence ID" value="RFT17055.1"/>
    <property type="molecule type" value="Genomic_DNA"/>
</dbReference>
<evidence type="ECO:0000313" key="2">
    <source>
        <dbReference type="Proteomes" id="UP000257323"/>
    </source>
</evidence>
<dbReference type="Proteomes" id="UP000257323">
    <property type="component" value="Unassembled WGS sequence"/>
</dbReference>
<gene>
    <name evidence="1" type="ORF">OP8BY_0997</name>
</gene>
<accession>A0A3E2BQP0</accession>
<comment type="caution">
    <text evidence="1">The sequence shown here is derived from an EMBL/GenBank/DDBJ whole genome shotgun (WGS) entry which is preliminary data.</text>
</comment>
<proteinExistence type="predicted"/>
<name>A0A3E2BQP0_9BACT</name>
<reference evidence="1 2" key="1">
    <citation type="submission" date="2018-08" db="EMBL/GenBank/DDBJ databases">
        <title>Genome analysis of the thermophilic bacterium of the candidate phylum Aminicenantes from deep subsurface aquifer revealed its physiology and ecological role.</title>
        <authorList>
            <person name="Kadnikov V.V."/>
            <person name="Mardanov A.V."/>
            <person name="Beletsky A.V."/>
            <person name="Karnachuk O.V."/>
            <person name="Ravin N.V."/>
        </authorList>
    </citation>
    <scope>NUCLEOTIDE SEQUENCE [LARGE SCALE GENOMIC DNA]</scope>
    <source>
        <strain evidence="1">BY38</strain>
    </source>
</reference>